<evidence type="ECO:0000313" key="1">
    <source>
        <dbReference type="EMBL" id="GAA4577490.1"/>
    </source>
</evidence>
<dbReference type="EMBL" id="BAABGU010000035">
    <property type="protein sequence ID" value="GAA4577490.1"/>
    <property type="molecule type" value="Genomic_DNA"/>
</dbReference>
<organism evidence="1 2">
    <name type="scientific">Micromonospora coerulea</name>
    <dbReference type="NCBI Taxonomy" id="47856"/>
    <lineage>
        <taxon>Bacteria</taxon>
        <taxon>Bacillati</taxon>
        <taxon>Actinomycetota</taxon>
        <taxon>Actinomycetes</taxon>
        <taxon>Micromonosporales</taxon>
        <taxon>Micromonosporaceae</taxon>
        <taxon>Micromonospora</taxon>
    </lineage>
</organism>
<reference evidence="2" key="1">
    <citation type="journal article" date="2019" name="Int. J. Syst. Evol. Microbiol.">
        <title>The Global Catalogue of Microorganisms (GCM) 10K type strain sequencing project: providing services to taxonomists for standard genome sequencing and annotation.</title>
        <authorList>
            <consortium name="The Broad Institute Genomics Platform"/>
            <consortium name="The Broad Institute Genome Sequencing Center for Infectious Disease"/>
            <person name="Wu L."/>
            <person name="Ma J."/>
        </authorList>
    </citation>
    <scope>NUCLEOTIDE SEQUENCE [LARGE SCALE GENOMIC DNA]</scope>
    <source>
        <strain evidence="2">JCM 3175</strain>
    </source>
</reference>
<keyword evidence="2" id="KW-1185">Reference proteome</keyword>
<sequence length="61" mass="6687">MMAAWRWTRRLLAEVDAATAQIRDGARGTPAPVRRSPLDRRHRTGLANPAVRRLAALLAAG</sequence>
<proteinExistence type="predicted"/>
<name>A0ABP8SZL4_9ACTN</name>
<gene>
    <name evidence="1" type="ORF">GCM10023176_51140</name>
</gene>
<comment type="caution">
    <text evidence="1">The sequence shown here is derived from an EMBL/GenBank/DDBJ whole genome shotgun (WGS) entry which is preliminary data.</text>
</comment>
<protein>
    <submittedName>
        <fullName evidence="1">Uncharacterized protein</fullName>
    </submittedName>
</protein>
<dbReference type="Proteomes" id="UP001500307">
    <property type="component" value="Unassembled WGS sequence"/>
</dbReference>
<evidence type="ECO:0000313" key="2">
    <source>
        <dbReference type="Proteomes" id="UP001500307"/>
    </source>
</evidence>
<accession>A0ABP8SZL4</accession>